<evidence type="ECO:0000313" key="7">
    <source>
        <dbReference type="Proteomes" id="UP000199365"/>
    </source>
</evidence>
<protein>
    <submittedName>
        <fullName evidence="6">DNA-binding transcriptional regulator, LysR family</fullName>
    </submittedName>
</protein>
<dbReference type="GO" id="GO:0003700">
    <property type="term" value="F:DNA-binding transcription factor activity"/>
    <property type="evidence" value="ECO:0007669"/>
    <property type="project" value="TreeGrafter"/>
</dbReference>
<sequence>MGQYLHNSVGQHPAISESVLIGSTALANGSWLVDGVCGFRKLLPGCRLKIRLGVSLNLVGQVLSGEADGAIIIKPPFSLPVDLKWHPLATEQFVVLVPESLKNEHWRDLLSSRPFLRFGRDSFNQRHVDSIFEMNHVSHGEVIELDDLNTVMALVAKGVGVSIVPGLDGIPMPHGVTTLPLGGATFSREIGIVERQELPRRAQVQVFVRSMSEAAGSKKTADKGRAR</sequence>
<name>A0A1H1KGY7_9BURK</name>
<dbReference type="GO" id="GO:0032993">
    <property type="term" value="C:protein-DNA complex"/>
    <property type="evidence" value="ECO:0007669"/>
    <property type="project" value="TreeGrafter"/>
</dbReference>
<evidence type="ECO:0000259" key="5">
    <source>
        <dbReference type="Pfam" id="PF03466"/>
    </source>
</evidence>
<dbReference type="AlphaFoldDB" id="A0A1H1KGY7"/>
<feature type="domain" description="LysR substrate-binding" evidence="5">
    <location>
        <begin position="19"/>
        <end position="214"/>
    </location>
</feature>
<dbReference type="STRING" id="157910.SAMN05445850_7844"/>
<keyword evidence="4" id="KW-0804">Transcription</keyword>
<dbReference type="Pfam" id="PF03466">
    <property type="entry name" value="LysR_substrate"/>
    <property type="match status" value="1"/>
</dbReference>
<dbReference type="PANTHER" id="PTHR30346:SF28">
    <property type="entry name" value="HTH-TYPE TRANSCRIPTIONAL REGULATOR CYNR"/>
    <property type="match status" value="1"/>
</dbReference>
<dbReference type="Gene3D" id="3.40.190.290">
    <property type="match status" value="1"/>
</dbReference>
<evidence type="ECO:0000313" key="6">
    <source>
        <dbReference type="EMBL" id="SDR61591.1"/>
    </source>
</evidence>
<evidence type="ECO:0000256" key="2">
    <source>
        <dbReference type="ARBA" id="ARBA00023015"/>
    </source>
</evidence>
<keyword evidence="2" id="KW-0805">Transcription regulation</keyword>
<dbReference type="EMBL" id="FNKX01000004">
    <property type="protein sequence ID" value="SDR61591.1"/>
    <property type="molecule type" value="Genomic_DNA"/>
</dbReference>
<reference evidence="7" key="1">
    <citation type="submission" date="2016-10" db="EMBL/GenBank/DDBJ databases">
        <authorList>
            <person name="Varghese N."/>
            <person name="Submissions S."/>
        </authorList>
    </citation>
    <scope>NUCLEOTIDE SEQUENCE [LARGE SCALE GENOMIC DNA]</scope>
    <source>
        <strain evidence="7">DUS833</strain>
    </source>
</reference>
<evidence type="ECO:0000256" key="4">
    <source>
        <dbReference type="ARBA" id="ARBA00023163"/>
    </source>
</evidence>
<evidence type="ECO:0000256" key="3">
    <source>
        <dbReference type="ARBA" id="ARBA00023125"/>
    </source>
</evidence>
<dbReference type="PANTHER" id="PTHR30346">
    <property type="entry name" value="TRANSCRIPTIONAL DUAL REGULATOR HCAR-RELATED"/>
    <property type="match status" value="1"/>
</dbReference>
<accession>A0A1H1KGY7</accession>
<dbReference type="SUPFAM" id="SSF53850">
    <property type="entry name" value="Periplasmic binding protein-like II"/>
    <property type="match status" value="1"/>
</dbReference>
<keyword evidence="7" id="KW-1185">Reference proteome</keyword>
<evidence type="ECO:0000256" key="1">
    <source>
        <dbReference type="ARBA" id="ARBA00009437"/>
    </source>
</evidence>
<gene>
    <name evidence="6" type="ORF">SAMN05445850_7844</name>
</gene>
<proteinExistence type="inferred from homology"/>
<dbReference type="GO" id="GO:0003677">
    <property type="term" value="F:DNA binding"/>
    <property type="evidence" value="ECO:0007669"/>
    <property type="project" value="UniProtKB-KW"/>
</dbReference>
<keyword evidence="3 6" id="KW-0238">DNA-binding</keyword>
<dbReference type="Proteomes" id="UP000199365">
    <property type="component" value="Unassembled WGS sequence"/>
</dbReference>
<organism evidence="6 7">
    <name type="scientific">Paraburkholderia tuberum</name>
    <dbReference type="NCBI Taxonomy" id="157910"/>
    <lineage>
        <taxon>Bacteria</taxon>
        <taxon>Pseudomonadati</taxon>
        <taxon>Pseudomonadota</taxon>
        <taxon>Betaproteobacteria</taxon>
        <taxon>Burkholderiales</taxon>
        <taxon>Burkholderiaceae</taxon>
        <taxon>Paraburkholderia</taxon>
    </lineage>
</organism>
<comment type="similarity">
    <text evidence="1">Belongs to the LysR transcriptional regulatory family.</text>
</comment>
<dbReference type="InterPro" id="IPR005119">
    <property type="entry name" value="LysR_subst-bd"/>
</dbReference>
<dbReference type="RefSeq" id="WP_090812335.1">
    <property type="nucleotide sequence ID" value="NZ_FNKX01000004.1"/>
</dbReference>